<dbReference type="PROSITE" id="PS51716">
    <property type="entry name" value="G_IRG"/>
    <property type="match status" value="2"/>
</dbReference>
<dbReference type="PANTHER" id="PTHR32341">
    <property type="entry name" value="INTERFERON-INDUCIBLE GTPASE"/>
    <property type="match status" value="1"/>
</dbReference>
<dbReference type="OMA" id="HAFIMAS"/>
<evidence type="ECO:0000313" key="7">
    <source>
        <dbReference type="Proteomes" id="UP000264840"/>
    </source>
</evidence>
<sequence length="755" mass="84821">MCPFLALSTRPFKPLCTALSTTVSNFLSAKLNSLKFQHVAVLASVKNDLMNNDTAAAVEKIQRYLKEPDNIPLKIAITGESKSGKSTFVSALRGIKSIGDEDEGAAPTGVTETTSEVTEYLHPNYPNVTLWDLPGIGTTKFPAKKYLELVGFENFDVFIIVSADRFRENDVKLAKEIQKMKKKLYFVRSKIDNNIRDEERKKDFSKEETLRKIRDDSVQGLQKEGFESPQVFLVSSFEPHIYEFSKLQQTLERELPAHKSLLRAMSNINQEIINKKKEAFQSRIKYYSLSAAVAAVAAVPVPELSVNVDDSMMLSVVTDYVTGFGLDKQSLEKRAASSGVSYDDLCAVIKSELAKIPAEFFKKTFISVQGKAALMEAGKVSRNSFLFNFKETYKSMNDPIGVKSVIENYDTAAAAAKIKKKYLKKTRNIPLNIAVTGESGAGKSTFVNAFRGLTDEDDEAAPAYGDSTSEVAAYKHPDYPNVTLWDLPGIGTPMFPAEKYLKRVEFRMFYFFIIVSRTRITENDVKLALKIQEMGKKFYFVRSKIDKDLRAERRKRNFSKERTLTKIREDCLQAHGIKCSKVFLVSSFKPRKYDFSLLHETLERQLPKLKRNAFVLAMPNISLEIIKKKKQAMDLRLPNVACFGRPNVSVPGLTVSVNLPWLHIIIVMVVDAFGLDIPSLWKLAASTGLSYSDLCAVIKSPLAAAEITENMINFLESVVGSIPRGRCYRVMEKAMPIILRELADDAQRVFQRVLA</sequence>
<reference evidence="6" key="2">
    <citation type="submission" date="2025-09" db="UniProtKB">
        <authorList>
            <consortium name="Ensembl"/>
        </authorList>
    </citation>
    <scope>IDENTIFICATION</scope>
</reference>
<dbReference type="Ensembl" id="ENSHBUT00000007146.1">
    <property type="protein sequence ID" value="ENSHBUP00000025005.1"/>
    <property type="gene ID" value="ENSHBUG00000006760.1"/>
</dbReference>
<evidence type="ECO:0000259" key="5">
    <source>
        <dbReference type="PROSITE" id="PS51716"/>
    </source>
</evidence>
<evidence type="ECO:0000256" key="3">
    <source>
        <dbReference type="ARBA" id="ARBA00022801"/>
    </source>
</evidence>
<keyword evidence="2" id="KW-0547">Nucleotide-binding</keyword>
<evidence type="ECO:0000256" key="1">
    <source>
        <dbReference type="ARBA" id="ARBA00005429"/>
    </source>
</evidence>
<dbReference type="InterPro" id="IPR007743">
    <property type="entry name" value="Immunity-related_GTPase-like"/>
</dbReference>
<dbReference type="GeneTree" id="ENSGT00950000183007"/>
<keyword evidence="3" id="KW-0378">Hydrolase</keyword>
<name>A0A3Q2WI87_HAPBU</name>
<dbReference type="GO" id="GO:0005525">
    <property type="term" value="F:GTP binding"/>
    <property type="evidence" value="ECO:0007669"/>
    <property type="project" value="UniProtKB-KW"/>
</dbReference>
<evidence type="ECO:0000313" key="6">
    <source>
        <dbReference type="Ensembl" id="ENSHBUP00000025005.1"/>
    </source>
</evidence>
<evidence type="ECO:0000256" key="2">
    <source>
        <dbReference type="ARBA" id="ARBA00022741"/>
    </source>
</evidence>
<dbReference type="Proteomes" id="UP000264840">
    <property type="component" value="Unplaced"/>
</dbReference>
<dbReference type="STRING" id="8153.ENSHBUP00000025005"/>
<dbReference type="FunFam" id="3.40.50.300:FF:000541">
    <property type="entry name" value="Immunity related GTPase M"/>
    <property type="match status" value="2"/>
</dbReference>
<comment type="similarity">
    <text evidence="1">Belongs to the TRAFAC class dynamin-like GTPase superfamily. IRG family.</text>
</comment>
<dbReference type="PANTHER" id="PTHR32341:SF10">
    <property type="entry name" value="INTERFERON-INDUCIBLE GTPASE 5"/>
    <property type="match status" value="1"/>
</dbReference>
<dbReference type="InterPro" id="IPR027417">
    <property type="entry name" value="P-loop_NTPase"/>
</dbReference>
<dbReference type="GO" id="GO:0016787">
    <property type="term" value="F:hydrolase activity"/>
    <property type="evidence" value="ECO:0007669"/>
    <property type="project" value="UniProtKB-KW"/>
</dbReference>
<dbReference type="Gene3D" id="3.40.50.300">
    <property type="entry name" value="P-loop containing nucleotide triphosphate hydrolases"/>
    <property type="match status" value="2"/>
</dbReference>
<dbReference type="SUPFAM" id="SSF52540">
    <property type="entry name" value="P-loop containing nucleoside triphosphate hydrolases"/>
    <property type="match status" value="2"/>
</dbReference>
<organism evidence="6 7">
    <name type="scientific">Haplochromis burtoni</name>
    <name type="common">Burton's mouthbrooder</name>
    <name type="synonym">Chromis burtoni</name>
    <dbReference type="NCBI Taxonomy" id="8153"/>
    <lineage>
        <taxon>Eukaryota</taxon>
        <taxon>Metazoa</taxon>
        <taxon>Chordata</taxon>
        <taxon>Craniata</taxon>
        <taxon>Vertebrata</taxon>
        <taxon>Euteleostomi</taxon>
        <taxon>Actinopterygii</taxon>
        <taxon>Neopterygii</taxon>
        <taxon>Teleostei</taxon>
        <taxon>Neoteleostei</taxon>
        <taxon>Acanthomorphata</taxon>
        <taxon>Ovalentaria</taxon>
        <taxon>Cichlomorphae</taxon>
        <taxon>Cichliformes</taxon>
        <taxon>Cichlidae</taxon>
        <taxon>African cichlids</taxon>
        <taxon>Pseudocrenilabrinae</taxon>
        <taxon>Haplochromini</taxon>
        <taxon>Haplochromis</taxon>
    </lineage>
</organism>
<dbReference type="Pfam" id="PF05049">
    <property type="entry name" value="IIGP"/>
    <property type="match status" value="2"/>
</dbReference>
<evidence type="ECO:0000256" key="4">
    <source>
        <dbReference type="ARBA" id="ARBA00023134"/>
    </source>
</evidence>
<dbReference type="InterPro" id="IPR030385">
    <property type="entry name" value="G_IRG_dom"/>
</dbReference>
<dbReference type="GO" id="GO:0016020">
    <property type="term" value="C:membrane"/>
    <property type="evidence" value="ECO:0007669"/>
    <property type="project" value="InterPro"/>
</dbReference>
<feature type="domain" description="IRG-type G" evidence="5">
    <location>
        <begin position="71"/>
        <end position="254"/>
    </location>
</feature>
<keyword evidence="4" id="KW-0342">GTP-binding</keyword>
<accession>A0A3Q2WI87</accession>
<keyword evidence="7" id="KW-1185">Reference proteome</keyword>
<dbReference type="AlphaFoldDB" id="A0A3Q2WI87"/>
<proteinExistence type="inferred from homology"/>
<protein>
    <recommendedName>
        <fullName evidence="5">IRG-type G domain-containing protein</fullName>
    </recommendedName>
</protein>
<dbReference type="InterPro" id="IPR051515">
    <property type="entry name" value="IRG"/>
</dbReference>
<feature type="domain" description="IRG-type G" evidence="5">
    <location>
        <begin position="429"/>
        <end position="605"/>
    </location>
</feature>
<reference evidence="6" key="1">
    <citation type="submission" date="2025-08" db="UniProtKB">
        <authorList>
            <consortium name="Ensembl"/>
        </authorList>
    </citation>
    <scope>IDENTIFICATION</scope>
</reference>